<dbReference type="NCBIfam" id="TIGR01845">
    <property type="entry name" value="outer_NodT"/>
    <property type="match status" value="1"/>
</dbReference>
<evidence type="ECO:0000256" key="3">
    <source>
        <dbReference type="RuleBase" id="RU362097"/>
    </source>
</evidence>
<dbReference type="InterPro" id="IPR010131">
    <property type="entry name" value="MdtP/NodT-like"/>
</dbReference>
<dbReference type="RefSeq" id="WP_428832171.1">
    <property type="nucleotide sequence ID" value="NZ_BAABDG010000002.1"/>
</dbReference>
<dbReference type="PROSITE" id="PS51257">
    <property type="entry name" value="PROKAR_LIPOPROTEIN"/>
    <property type="match status" value="1"/>
</dbReference>
<dbReference type="Gene3D" id="1.20.1600.10">
    <property type="entry name" value="Outer membrane efflux proteins (OEP)"/>
    <property type="match status" value="1"/>
</dbReference>
<keyword evidence="3" id="KW-0449">Lipoprotein</keyword>
<sequence>MKTNKPTCMMNHKLHRLAPALLVLALAGCNLQPHYDRPAMPVPNQWQEAGGAAATADAIGWQQFFADPALHQLIQLALANNRDLKVAALNVESARAQYGIQRAALLPTVDAGANLTSAHLPGNLYSTKSTGPVTYQQYEANLGVTSWELDFFGRVRSLRDQALETYLATEATSRATQISLVADVATSYLTLCADSDLLRLARQTAESQQNSYNLTKLSYDHGASTEQDLAQAETALKSAVADVAKYSRQVRQDINALRLLLGAEVPNALVNNAGLNRDWHLPALPAGLPSDLLARRPDIVAAEHTLKAANANIGAARAAFFPSISLTASGGSASDSLGHLLEGGTAAWSFVPSISVPIFDGGKNRANLEVAEVSKRIEIANYEKAIQQAFREVSDALAGQATYQDELNAREQDTAANQRYYDIAQLRYRQGVDNYLNLLVAQRSLYQAQQTEIATQLSSLTQKITLYKVLGGGWKP</sequence>
<dbReference type="SUPFAM" id="SSF56954">
    <property type="entry name" value="Outer membrane efflux proteins (OEP)"/>
    <property type="match status" value="1"/>
</dbReference>
<keyword evidence="3" id="KW-1134">Transmembrane beta strand</keyword>
<gene>
    <name evidence="4" type="primary">adeC</name>
    <name evidence="4" type="ORF">GCM10022405_16120</name>
</gene>
<evidence type="ECO:0000313" key="5">
    <source>
        <dbReference type="Proteomes" id="UP001499994"/>
    </source>
</evidence>
<evidence type="ECO:0000256" key="1">
    <source>
        <dbReference type="ARBA" id="ARBA00004459"/>
    </source>
</evidence>
<evidence type="ECO:0000256" key="2">
    <source>
        <dbReference type="ARBA" id="ARBA00007613"/>
    </source>
</evidence>
<dbReference type="PANTHER" id="PTHR30203:SF32">
    <property type="entry name" value="CATION EFFLUX SYSTEM PROTEIN CUSC"/>
    <property type="match status" value="1"/>
</dbReference>
<keyword evidence="3" id="KW-0564">Palmitate</keyword>
<dbReference type="PANTHER" id="PTHR30203">
    <property type="entry name" value="OUTER MEMBRANE CATION EFFLUX PROTEIN"/>
    <property type="match status" value="1"/>
</dbReference>
<protein>
    <submittedName>
        <fullName evidence="4">AdeC/AdeK/OprM family multidrug efflux complex outer membrane factor</fullName>
    </submittedName>
</protein>
<comment type="caution">
    <text evidence="4">The sequence shown here is derived from an EMBL/GenBank/DDBJ whole genome shotgun (WGS) entry which is preliminary data.</text>
</comment>
<dbReference type="EMBL" id="BAABDG010000002">
    <property type="protein sequence ID" value="GAA3891463.1"/>
    <property type="molecule type" value="Genomic_DNA"/>
</dbReference>
<comment type="similarity">
    <text evidence="2 3">Belongs to the outer membrane factor (OMF) (TC 1.B.17) family.</text>
</comment>
<keyword evidence="3" id="KW-0812">Transmembrane</keyword>
<dbReference type="Pfam" id="PF02321">
    <property type="entry name" value="OEP"/>
    <property type="match status" value="2"/>
</dbReference>
<organism evidence="4 5">
    <name type="scientific">Gibbsiella dentisursi</name>
    <dbReference type="NCBI Taxonomy" id="796890"/>
    <lineage>
        <taxon>Bacteria</taxon>
        <taxon>Pseudomonadati</taxon>
        <taxon>Pseudomonadota</taxon>
        <taxon>Gammaproteobacteria</taxon>
        <taxon>Enterobacterales</taxon>
        <taxon>Yersiniaceae</taxon>
        <taxon>Gibbsiella</taxon>
    </lineage>
</organism>
<name>A0ABP7L2A9_9GAMM</name>
<dbReference type="InterPro" id="IPR003423">
    <property type="entry name" value="OMP_efflux"/>
</dbReference>
<dbReference type="Proteomes" id="UP001499994">
    <property type="component" value="Unassembled WGS sequence"/>
</dbReference>
<evidence type="ECO:0000313" key="4">
    <source>
        <dbReference type="EMBL" id="GAA3891463.1"/>
    </source>
</evidence>
<accession>A0ABP7L2A9</accession>
<comment type="subcellular location">
    <subcellularLocation>
        <location evidence="1 3">Cell outer membrane</location>
        <topology evidence="1 3">Lipid-anchor</topology>
    </subcellularLocation>
</comment>
<keyword evidence="5" id="KW-1185">Reference proteome</keyword>
<keyword evidence="3" id="KW-0472">Membrane</keyword>
<proteinExistence type="inferred from homology"/>
<reference evidence="5" key="1">
    <citation type="journal article" date="2019" name="Int. J. Syst. Evol. Microbiol.">
        <title>The Global Catalogue of Microorganisms (GCM) 10K type strain sequencing project: providing services to taxonomists for standard genome sequencing and annotation.</title>
        <authorList>
            <consortium name="The Broad Institute Genomics Platform"/>
            <consortium name="The Broad Institute Genome Sequencing Center for Infectious Disease"/>
            <person name="Wu L."/>
            <person name="Ma J."/>
        </authorList>
    </citation>
    <scope>NUCLEOTIDE SEQUENCE [LARGE SCALE GENOMIC DNA]</scope>
    <source>
        <strain evidence="5">JCM 17201</strain>
    </source>
</reference>
<dbReference type="Gene3D" id="2.20.200.10">
    <property type="entry name" value="Outer membrane efflux proteins (OEP)"/>
    <property type="match status" value="1"/>
</dbReference>